<dbReference type="GeneID" id="17266067"/>
<dbReference type="RefSeq" id="XP_005756716.1">
    <property type="nucleotide sequence ID" value="XM_005756659.1"/>
</dbReference>
<evidence type="ECO:0000313" key="2">
    <source>
        <dbReference type="EnsemblProtists" id="EOD20520"/>
    </source>
</evidence>
<dbReference type="KEGG" id="ehx:EMIHUDRAFT_101859"/>
<dbReference type="Proteomes" id="UP000013827">
    <property type="component" value="Unassembled WGS sequence"/>
</dbReference>
<keyword evidence="1" id="KW-0472">Membrane</keyword>
<dbReference type="HOGENOM" id="CLU_726528_0_0_1"/>
<dbReference type="GeneID" id="17250437"/>
<dbReference type="EnsemblProtists" id="EOD20520">
    <property type="protein sequence ID" value="EOD20520"/>
    <property type="gene ID" value="EMIHUDRAFT_101859"/>
</dbReference>
<keyword evidence="1" id="KW-0812">Transmembrane</keyword>
<sequence length="381" mass="40799">MCIMDTDTGVDGVLQESGEFCGTIGDYHHGKKPPESRYFYDYICDNIDAEEYVEITREECVTIKGLAEGTGPDNPRLWDDVWMTPAAQNSCADYDKCPASGTSGYCRGPGDKMCDIIKCPGQTSTKAGAGLYSSSSRLTSRLRGKPFRYTMPKFVCFTYPAGSSSFTLTYTVGGNPGAPPYYGRNFMFGGTSIEKQCADPQAASLRSSTCKDCQFEFSLDAEGPCPPPAPSSSCPIVGESILSESLPAGVKCLDVTCSAGRRRRLQSDSPTVTLTVMLEAPSAAAIESVEARLSELMSSIAAASTLLGIRVITLPVFRPDYTGRRITTTEYTGLVVGCALGGVAALALLGLGVRHALRRAQVRPAVQKRPAELEAAQQSWE</sequence>
<dbReference type="EnsemblProtists" id="EOD04287">
    <property type="protein sequence ID" value="EOD04287"/>
    <property type="gene ID" value="EMIHUDRAFT_121661"/>
</dbReference>
<accession>A0A0D3JAI5</accession>
<proteinExistence type="predicted"/>
<dbReference type="AlphaFoldDB" id="A0A0D3JAI5"/>
<keyword evidence="1" id="KW-1133">Transmembrane helix</keyword>
<reference evidence="3" key="1">
    <citation type="journal article" date="2013" name="Nature">
        <title>Pan genome of the phytoplankton Emiliania underpins its global distribution.</title>
        <authorList>
            <person name="Read B.A."/>
            <person name="Kegel J."/>
            <person name="Klute M.J."/>
            <person name="Kuo A."/>
            <person name="Lefebvre S.C."/>
            <person name="Maumus F."/>
            <person name="Mayer C."/>
            <person name="Miller J."/>
            <person name="Monier A."/>
            <person name="Salamov A."/>
            <person name="Young J."/>
            <person name="Aguilar M."/>
            <person name="Claverie J.M."/>
            <person name="Frickenhaus S."/>
            <person name="Gonzalez K."/>
            <person name="Herman E.K."/>
            <person name="Lin Y.C."/>
            <person name="Napier J."/>
            <person name="Ogata H."/>
            <person name="Sarno A.F."/>
            <person name="Shmutz J."/>
            <person name="Schroeder D."/>
            <person name="de Vargas C."/>
            <person name="Verret F."/>
            <person name="von Dassow P."/>
            <person name="Valentin K."/>
            <person name="Van de Peer Y."/>
            <person name="Wheeler G."/>
            <person name="Dacks J.B."/>
            <person name="Delwiche C.F."/>
            <person name="Dyhrman S.T."/>
            <person name="Glockner G."/>
            <person name="John U."/>
            <person name="Richards T."/>
            <person name="Worden A.Z."/>
            <person name="Zhang X."/>
            <person name="Grigoriev I.V."/>
            <person name="Allen A.E."/>
            <person name="Bidle K."/>
            <person name="Borodovsky M."/>
            <person name="Bowler C."/>
            <person name="Brownlee C."/>
            <person name="Cock J.M."/>
            <person name="Elias M."/>
            <person name="Gladyshev V.N."/>
            <person name="Groth M."/>
            <person name="Guda C."/>
            <person name="Hadaegh A."/>
            <person name="Iglesias-Rodriguez M.D."/>
            <person name="Jenkins J."/>
            <person name="Jones B.M."/>
            <person name="Lawson T."/>
            <person name="Leese F."/>
            <person name="Lindquist E."/>
            <person name="Lobanov A."/>
            <person name="Lomsadze A."/>
            <person name="Malik S.B."/>
            <person name="Marsh M.E."/>
            <person name="Mackinder L."/>
            <person name="Mock T."/>
            <person name="Mueller-Roeber B."/>
            <person name="Pagarete A."/>
            <person name="Parker M."/>
            <person name="Probert I."/>
            <person name="Quesneville H."/>
            <person name="Raines C."/>
            <person name="Rensing S.A."/>
            <person name="Riano-Pachon D.M."/>
            <person name="Richier S."/>
            <person name="Rokitta S."/>
            <person name="Shiraiwa Y."/>
            <person name="Soanes D.M."/>
            <person name="van der Giezen M."/>
            <person name="Wahlund T.M."/>
            <person name="Williams B."/>
            <person name="Wilson W."/>
            <person name="Wolfe G."/>
            <person name="Wurch L.L."/>
        </authorList>
    </citation>
    <scope>NUCLEOTIDE SEQUENCE</scope>
</reference>
<keyword evidence="3" id="KW-1185">Reference proteome</keyword>
<dbReference type="KEGG" id="ehx:EMIHUDRAFT_121661"/>
<reference evidence="2" key="2">
    <citation type="submission" date="2024-10" db="UniProtKB">
        <authorList>
            <consortium name="EnsemblProtists"/>
        </authorList>
    </citation>
    <scope>IDENTIFICATION</scope>
</reference>
<evidence type="ECO:0000313" key="3">
    <source>
        <dbReference type="Proteomes" id="UP000013827"/>
    </source>
</evidence>
<dbReference type="RefSeq" id="XP_005772949.1">
    <property type="nucleotide sequence ID" value="XM_005772892.1"/>
</dbReference>
<evidence type="ECO:0000256" key="1">
    <source>
        <dbReference type="SAM" id="Phobius"/>
    </source>
</evidence>
<protein>
    <submittedName>
        <fullName evidence="2">Uncharacterized protein</fullName>
    </submittedName>
</protein>
<dbReference type="PaxDb" id="2903-EOD04287"/>
<name>A0A0D3JAI5_EMIH1</name>
<feature type="transmembrane region" description="Helical" evidence="1">
    <location>
        <begin position="331"/>
        <end position="353"/>
    </location>
</feature>
<organism evidence="2 3">
    <name type="scientific">Emiliania huxleyi (strain CCMP1516)</name>
    <dbReference type="NCBI Taxonomy" id="280463"/>
    <lineage>
        <taxon>Eukaryota</taxon>
        <taxon>Haptista</taxon>
        <taxon>Haptophyta</taxon>
        <taxon>Prymnesiophyceae</taxon>
        <taxon>Isochrysidales</taxon>
        <taxon>Noelaerhabdaceae</taxon>
        <taxon>Emiliania</taxon>
    </lineage>
</organism>